<comment type="caution">
    <text evidence="4">The sequence shown here is derived from an EMBL/GenBank/DDBJ whole genome shotgun (WGS) entry which is preliminary data.</text>
</comment>
<keyword evidence="2" id="KW-0378">Hydrolase</keyword>
<evidence type="ECO:0000256" key="1">
    <source>
        <dbReference type="ARBA" id="ARBA00007169"/>
    </source>
</evidence>
<evidence type="ECO:0000313" key="5">
    <source>
        <dbReference type="Proteomes" id="UP001620295"/>
    </source>
</evidence>
<name>A0ABW8M4N3_9ACTN</name>
<gene>
    <name evidence="4" type="ORF">ACI2L5_51075</name>
</gene>
<protein>
    <submittedName>
        <fullName evidence="4">Thioesterase II family protein</fullName>
    </submittedName>
</protein>
<sequence length="228" mass="25412">MRLVCFPHAGGSASFFYSWSVSLPTDVELLSVQYPGRQERLTEPCVENMDELVAGITHSLSRFLDHPFVLFGHSMGASVAFEVSRQLERAFGISPRMLYVSGQEAPHMPMRREPVSDDDEALLSEIRRINGGNAETLDDPDLRDLALPAIRADFRLLEAYRPQPVRSISAPITSYVGDQDADVDFDSARAWAQATRGTFRFQTFPGGHFYLSDCQPGFISDLVRGADH</sequence>
<dbReference type="InterPro" id="IPR001031">
    <property type="entry name" value="Thioesterase"/>
</dbReference>
<dbReference type="InterPro" id="IPR012223">
    <property type="entry name" value="TEII"/>
</dbReference>
<evidence type="ECO:0000256" key="2">
    <source>
        <dbReference type="ARBA" id="ARBA00022801"/>
    </source>
</evidence>
<dbReference type="RefSeq" id="WP_404749177.1">
    <property type="nucleotide sequence ID" value="NZ_JBJDQH010000046.1"/>
</dbReference>
<dbReference type="SMART" id="SM00824">
    <property type="entry name" value="PKS_TE"/>
    <property type="match status" value="1"/>
</dbReference>
<proteinExistence type="inferred from homology"/>
<feature type="domain" description="Thioesterase TesA-like" evidence="3">
    <location>
        <begin position="4"/>
        <end position="199"/>
    </location>
</feature>
<dbReference type="InterPro" id="IPR029058">
    <property type="entry name" value="AB_hydrolase_fold"/>
</dbReference>
<organism evidence="4 5">
    <name type="scientific">Streptomyces milbemycinicus</name>
    <dbReference type="NCBI Taxonomy" id="476552"/>
    <lineage>
        <taxon>Bacteria</taxon>
        <taxon>Bacillati</taxon>
        <taxon>Actinomycetota</taxon>
        <taxon>Actinomycetes</taxon>
        <taxon>Kitasatosporales</taxon>
        <taxon>Streptomycetaceae</taxon>
        <taxon>Streptomyces</taxon>
    </lineage>
</organism>
<dbReference type="SUPFAM" id="SSF53474">
    <property type="entry name" value="alpha/beta-Hydrolases"/>
    <property type="match status" value="1"/>
</dbReference>
<accession>A0ABW8M4N3</accession>
<dbReference type="PANTHER" id="PTHR11487:SF0">
    <property type="entry name" value="S-ACYL FATTY ACID SYNTHASE THIOESTERASE, MEDIUM CHAIN"/>
    <property type="match status" value="1"/>
</dbReference>
<dbReference type="InterPro" id="IPR020802">
    <property type="entry name" value="TesA-like"/>
</dbReference>
<keyword evidence="5" id="KW-1185">Reference proteome</keyword>
<dbReference type="Pfam" id="PF00975">
    <property type="entry name" value="Thioesterase"/>
    <property type="match status" value="1"/>
</dbReference>
<evidence type="ECO:0000313" key="4">
    <source>
        <dbReference type="EMBL" id="MFK4273141.1"/>
    </source>
</evidence>
<dbReference type="Proteomes" id="UP001620295">
    <property type="component" value="Unassembled WGS sequence"/>
</dbReference>
<dbReference type="PANTHER" id="PTHR11487">
    <property type="entry name" value="THIOESTERASE"/>
    <property type="match status" value="1"/>
</dbReference>
<evidence type="ECO:0000259" key="3">
    <source>
        <dbReference type="SMART" id="SM00824"/>
    </source>
</evidence>
<dbReference type="Gene3D" id="3.40.50.1820">
    <property type="entry name" value="alpha/beta hydrolase"/>
    <property type="match status" value="1"/>
</dbReference>
<dbReference type="EMBL" id="JBJDQH010000046">
    <property type="protein sequence ID" value="MFK4273141.1"/>
    <property type="molecule type" value="Genomic_DNA"/>
</dbReference>
<comment type="similarity">
    <text evidence="1">Belongs to the thioesterase family.</text>
</comment>
<reference evidence="4 5" key="1">
    <citation type="submission" date="2024-11" db="EMBL/GenBank/DDBJ databases">
        <title>The Natural Products Discovery Center: Release of the First 8490 Sequenced Strains for Exploring Actinobacteria Biosynthetic Diversity.</title>
        <authorList>
            <person name="Kalkreuter E."/>
            <person name="Kautsar S.A."/>
            <person name="Yang D."/>
            <person name="Bader C.D."/>
            <person name="Teijaro C.N."/>
            <person name="Fluegel L."/>
            <person name="Davis C.M."/>
            <person name="Simpson J.R."/>
            <person name="Lauterbach L."/>
            <person name="Steele A.D."/>
            <person name="Gui C."/>
            <person name="Meng S."/>
            <person name="Li G."/>
            <person name="Viehrig K."/>
            <person name="Ye F."/>
            <person name="Su P."/>
            <person name="Kiefer A.F."/>
            <person name="Nichols A."/>
            <person name="Cepeda A.J."/>
            <person name="Yan W."/>
            <person name="Fan B."/>
            <person name="Jiang Y."/>
            <person name="Adhikari A."/>
            <person name="Zheng C.-J."/>
            <person name="Schuster L."/>
            <person name="Cowan T.M."/>
            <person name="Smanski M.J."/>
            <person name="Chevrette M.G."/>
            <person name="De Carvalho L.P.S."/>
            <person name="Shen B."/>
        </authorList>
    </citation>
    <scope>NUCLEOTIDE SEQUENCE [LARGE SCALE GENOMIC DNA]</scope>
    <source>
        <strain evidence="4 5">NPDC020863</strain>
    </source>
</reference>